<keyword evidence="3" id="KW-0121">Carboxypeptidase</keyword>
<proteinExistence type="predicted"/>
<keyword evidence="3" id="KW-0645">Protease</keyword>
<evidence type="ECO:0000313" key="4">
    <source>
        <dbReference type="Proteomes" id="UP001628179"/>
    </source>
</evidence>
<feature type="chain" id="PRO_5046302615" evidence="1">
    <location>
        <begin position="17"/>
        <end position="236"/>
    </location>
</feature>
<keyword evidence="4" id="KW-1185">Reference proteome</keyword>
<feature type="domain" description="ARB-07466-like C-terminal" evidence="2">
    <location>
        <begin position="116"/>
        <end position="228"/>
    </location>
</feature>
<name>A0ABQ0GQC0_9PEZI</name>
<comment type="caution">
    <text evidence="3">The sequence shown here is derived from an EMBL/GenBank/DDBJ whole genome shotgun (WGS) entry which is preliminary data.</text>
</comment>
<reference evidence="3 4" key="1">
    <citation type="submission" date="2024-09" db="EMBL/GenBank/DDBJ databases">
        <title>Itraconazole resistance in Madurella fahalii resulting from another homologue of gene encoding cytochrome P450 14-alpha sterol demethylase (CYP51).</title>
        <authorList>
            <person name="Yoshioka I."/>
            <person name="Fahal A.H."/>
            <person name="Kaneko S."/>
            <person name="Yaguchi T."/>
        </authorList>
    </citation>
    <scope>NUCLEOTIDE SEQUENCE [LARGE SCALE GENOMIC DNA]</scope>
    <source>
        <strain evidence="3 4">IFM 68171</strain>
    </source>
</reference>
<dbReference type="GO" id="GO:0004180">
    <property type="term" value="F:carboxypeptidase activity"/>
    <property type="evidence" value="ECO:0007669"/>
    <property type="project" value="UniProtKB-KW"/>
</dbReference>
<dbReference type="EMBL" id="BAAFSV010000006">
    <property type="protein sequence ID" value="GAB1319909.1"/>
    <property type="molecule type" value="Genomic_DNA"/>
</dbReference>
<evidence type="ECO:0000313" key="3">
    <source>
        <dbReference type="EMBL" id="GAB1319909.1"/>
    </source>
</evidence>
<dbReference type="RefSeq" id="XP_070921639.1">
    <property type="nucleotide sequence ID" value="XM_071065538.1"/>
</dbReference>
<evidence type="ECO:0000256" key="1">
    <source>
        <dbReference type="SAM" id="SignalP"/>
    </source>
</evidence>
<keyword evidence="1" id="KW-0732">Signal</keyword>
<organism evidence="3 4">
    <name type="scientific">Madurella fahalii</name>
    <dbReference type="NCBI Taxonomy" id="1157608"/>
    <lineage>
        <taxon>Eukaryota</taxon>
        <taxon>Fungi</taxon>
        <taxon>Dikarya</taxon>
        <taxon>Ascomycota</taxon>
        <taxon>Pezizomycotina</taxon>
        <taxon>Sordariomycetes</taxon>
        <taxon>Sordariomycetidae</taxon>
        <taxon>Sordariales</taxon>
        <taxon>Sordariales incertae sedis</taxon>
        <taxon>Madurella</taxon>
    </lineage>
</organism>
<protein>
    <submittedName>
        <fullName evidence="3">D-alanyl-d-alanine carboxypeptidase</fullName>
    </submittedName>
</protein>
<keyword evidence="3" id="KW-0378">Hydrolase</keyword>
<dbReference type="GeneID" id="98180861"/>
<dbReference type="InterPro" id="IPR058593">
    <property type="entry name" value="ARB_07466-like_C"/>
</dbReference>
<accession>A0ABQ0GQC0</accession>
<sequence>MLFKTFALFAATAVMAATNEPCVGSGGRAGVCLTTSACSSAGGITVNGACPADAANVKCCTKASCAHGSAGNCRWASDCAGSTKAGLCPGPGQMKCCSSGAKGFGGYAAPRIPGVGACKAVAVNGAKKVVAAFPGRVRQVFCTRDCACPGTSDHCCGKAIDFMCSDGGGVPTMSGREIAEWVMNNRGTLKLKYVIWGQRIWNPSVDGVKPWTKWRAMEDRNDITQNHWDHVHVSFK</sequence>
<feature type="signal peptide" evidence="1">
    <location>
        <begin position="1"/>
        <end position="16"/>
    </location>
</feature>
<evidence type="ECO:0000259" key="2">
    <source>
        <dbReference type="Pfam" id="PF26571"/>
    </source>
</evidence>
<gene>
    <name evidence="3" type="ORF">MFIFM68171_10119</name>
</gene>
<dbReference type="Proteomes" id="UP001628179">
    <property type="component" value="Unassembled WGS sequence"/>
</dbReference>
<dbReference type="Pfam" id="PF26571">
    <property type="entry name" value="VldE"/>
    <property type="match status" value="1"/>
</dbReference>